<protein>
    <submittedName>
        <fullName evidence="4">Sensor domain-containing protein</fullName>
    </submittedName>
</protein>
<dbReference type="AlphaFoldDB" id="A0A9X2YQU8"/>
<keyword evidence="5" id="KW-1185">Reference proteome</keyword>
<dbReference type="EMBL" id="JACKSJ010000195">
    <property type="protein sequence ID" value="MCV7172700.1"/>
    <property type="molecule type" value="Genomic_DNA"/>
</dbReference>
<feature type="domain" description="PknH-like extracellular" evidence="3">
    <location>
        <begin position="149"/>
        <end position="339"/>
    </location>
</feature>
<reference evidence="4" key="1">
    <citation type="submission" date="2020-07" db="EMBL/GenBank/DDBJ databases">
        <authorList>
            <person name="Pettersson B.M.F."/>
            <person name="Behra P.R.K."/>
            <person name="Ramesh M."/>
            <person name="Das S."/>
            <person name="Dasgupta S."/>
            <person name="Kirsebom L.A."/>
        </authorList>
    </citation>
    <scope>NUCLEOTIDE SEQUENCE</scope>
    <source>
        <strain evidence="4">DSM 44615</strain>
    </source>
</reference>
<evidence type="ECO:0000259" key="3">
    <source>
        <dbReference type="Pfam" id="PF14032"/>
    </source>
</evidence>
<keyword evidence="2" id="KW-1133">Transmembrane helix</keyword>
<dbReference type="Gene3D" id="3.40.1000.70">
    <property type="entry name" value="PknH-like extracellular domain"/>
    <property type="match status" value="1"/>
</dbReference>
<reference evidence="4" key="2">
    <citation type="journal article" date="2022" name="BMC Genomics">
        <title>Comparative genome analysis of mycobacteria focusing on tRNA and non-coding RNA.</title>
        <authorList>
            <person name="Behra P.R.K."/>
            <person name="Pettersson B.M.F."/>
            <person name="Ramesh M."/>
            <person name="Das S."/>
            <person name="Dasgupta S."/>
            <person name="Kirsebom L.A."/>
        </authorList>
    </citation>
    <scope>NUCLEOTIDE SEQUENCE</scope>
    <source>
        <strain evidence="4">DSM 44615</strain>
    </source>
</reference>
<keyword evidence="2" id="KW-0812">Transmembrane</keyword>
<evidence type="ECO:0000313" key="5">
    <source>
        <dbReference type="Proteomes" id="UP001140293"/>
    </source>
</evidence>
<feature type="transmembrane region" description="Helical" evidence="2">
    <location>
        <begin position="82"/>
        <end position="104"/>
    </location>
</feature>
<evidence type="ECO:0000313" key="4">
    <source>
        <dbReference type="EMBL" id="MCV7172700.1"/>
    </source>
</evidence>
<name>A0A9X2YQU8_9MYCO</name>
<organism evidence="4 5">
    <name type="scientific">[Mycobacterium] manitobense</name>
    <dbReference type="NCBI Taxonomy" id="190147"/>
    <lineage>
        <taxon>Bacteria</taxon>
        <taxon>Bacillati</taxon>
        <taxon>Actinomycetota</taxon>
        <taxon>Actinomycetes</taxon>
        <taxon>Mycobacteriales</taxon>
        <taxon>Mycobacteriaceae</taxon>
        <taxon>Mycolicibacterium</taxon>
    </lineage>
</organism>
<proteinExistence type="predicted"/>
<sequence>MNTQDPRGTGGREGEDFTADWPARQRPSGPPPPAPYGAAQGHQPFPPAPQQQFQQPPGWYPPGASPQSITVTPKPEKQGRRLGLAIGAAFLAGIVVAGGAFAAYEFTAGKDDDTASGPRSTNAWPPPKPSKPSGTPTPTTPSAAAPGNVDPAALRGFLLPAADLDGLLQTSGMVPTGVFAVLGTGGRVAPPTPLNCLSAWAVLNKATYLNSTTGVAGQVVGEEPKPYHQVMQAVAAFPDEAAARAFLDQEAKNWAKCQSQPINVDWGEGGGGVERAVAGPFTVTGDMLTLALERGVTDGPPLKCERAMTQRRNVIVDVRACRPTDPLVGAAVAQAIADKITG</sequence>
<dbReference type="Pfam" id="PF14032">
    <property type="entry name" value="PknH_C"/>
    <property type="match status" value="1"/>
</dbReference>
<dbReference type="InterPro" id="IPR038232">
    <property type="entry name" value="PknH-like_Extracell_sf"/>
</dbReference>
<dbReference type="InterPro" id="IPR026954">
    <property type="entry name" value="PknH-like_Extracell"/>
</dbReference>
<feature type="compositionally biased region" description="Low complexity" evidence="1">
    <location>
        <begin position="131"/>
        <end position="147"/>
    </location>
</feature>
<dbReference type="Proteomes" id="UP001140293">
    <property type="component" value="Unassembled WGS sequence"/>
</dbReference>
<keyword evidence="2" id="KW-0472">Membrane</keyword>
<evidence type="ECO:0000256" key="1">
    <source>
        <dbReference type="SAM" id="MobiDB-lite"/>
    </source>
</evidence>
<accession>A0A9X2YQU8</accession>
<gene>
    <name evidence="4" type="ORF">H7I41_22525</name>
</gene>
<comment type="caution">
    <text evidence="4">The sequence shown here is derived from an EMBL/GenBank/DDBJ whole genome shotgun (WGS) entry which is preliminary data.</text>
</comment>
<feature type="region of interest" description="Disordered" evidence="1">
    <location>
        <begin position="1"/>
        <end position="76"/>
    </location>
</feature>
<feature type="region of interest" description="Disordered" evidence="1">
    <location>
        <begin position="111"/>
        <end position="148"/>
    </location>
</feature>
<evidence type="ECO:0000256" key="2">
    <source>
        <dbReference type="SAM" id="Phobius"/>
    </source>
</evidence>
<dbReference type="RefSeq" id="WP_264014873.1">
    <property type="nucleotide sequence ID" value="NZ_JACKSJ010000195.1"/>
</dbReference>